<name>A0A381QDM1_9ZZZZ</name>
<accession>A0A381QDM1</accession>
<evidence type="ECO:0000313" key="1">
    <source>
        <dbReference type="EMBL" id="SUZ77376.1"/>
    </source>
</evidence>
<feature type="non-terminal residue" evidence="1">
    <location>
        <position position="1"/>
    </location>
</feature>
<sequence length="51" mass="5556">VQLSDCQRARCDVNTGCYGPKFSETLCQDSTTAADFQYPKAGYGSVIVDVF</sequence>
<organism evidence="1">
    <name type="scientific">marine metagenome</name>
    <dbReference type="NCBI Taxonomy" id="408172"/>
    <lineage>
        <taxon>unclassified sequences</taxon>
        <taxon>metagenomes</taxon>
        <taxon>ecological metagenomes</taxon>
    </lineage>
</organism>
<protein>
    <submittedName>
        <fullName evidence="1">Uncharacterized protein</fullName>
    </submittedName>
</protein>
<gene>
    <name evidence="1" type="ORF">METZ01_LOCUS30230</name>
</gene>
<reference evidence="1" key="1">
    <citation type="submission" date="2018-05" db="EMBL/GenBank/DDBJ databases">
        <authorList>
            <person name="Lanie J.A."/>
            <person name="Ng W.-L."/>
            <person name="Kazmierczak K.M."/>
            <person name="Andrzejewski T.M."/>
            <person name="Davidsen T.M."/>
            <person name="Wayne K.J."/>
            <person name="Tettelin H."/>
            <person name="Glass J.I."/>
            <person name="Rusch D."/>
            <person name="Podicherti R."/>
            <person name="Tsui H.-C.T."/>
            <person name="Winkler M.E."/>
        </authorList>
    </citation>
    <scope>NUCLEOTIDE SEQUENCE</scope>
</reference>
<dbReference type="AlphaFoldDB" id="A0A381QDM1"/>
<dbReference type="EMBL" id="UINC01001315">
    <property type="protein sequence ID" value="SUZ77376.1"/>
    <property type="molecule type" value="Genomic_DNA"/>
</dbReference>
<proteinExistence type="predicted"/>